<dbReference type="EMBL" id="BART01000791">
    <property type="protein sequence ID" value="GAG56505.1"/>
    <property type="molecule type" value="Genomic_DNA"/>
</dbReference>
<dbReference type="Pfam" id="PF13607">
    <property type="entry name" value="Succ_CoA_lig"/>
    <property type="match status" value="1"/>
</dbReference>
<sequence>PAKFVPKVMEECGKKGVKATVIISAGFKEAGIEGSRLEKEVASIAKSNGIRIVGPNCLGIINTDSPYNASFTTHTPKKGNISFFSQSGALCAAILDWSIGEKIGFHKFVSLGNKADLTEVDFLEDFLKDPKTKVITGYLEGVTEGEKFIKVTSEVSKKKPVILVKSGGTDSGAKAVSSHTGTLAGSQAAYDAAFKQSGVIHAQSVQDLFDYSVALAYQPLPLGRRAAIVTNAGGAGVMASDACERNGIILSQFSSETIDRLRSFLPSAANVYNPVDVLGDSLAERYLRAANLLINDENVDSLIAILVPAAPTQIKETAIGLAELSKRTEKTIIACFMGKDHVKAGIEILIDNSIPNYHFPERAIASLAAMNRYRKYVVSPEKIYQKFDVDREKVQKIFATAISEDKRFLSDEEAREVVKAYGIRIPKTELAKDINQAIEIAERIGYPLVLKVASPDILHKTDVGGVKIGIKNKQELRDSFDDIIWEAKRYMPNAKILGVILQEFISAKREVILGMNKDPQFGPLLMFGLGGIYVEALKDVSFRVAPITESEAWEMISEIKSFPLLRGIRGEKSADIDSIVDSLLRLSQLVTDFPNILEMDINPLMVYDKGKRSVATDVRISLGG</sequence>
<comment type="caution">
    <text evidence="5">The sequence shown here is derived from an EMBL/GenBank/DDBJ whole genome shotgun (WGS) entry which is preliminary data.</text>
</comment>
<dbReference type="InterPro" id="IPR051538">
    <property type="entry name" value="Acyl-CoA_Synth/Transferase"/>
</dbReference>
<dbReference type="PROSITE" id="PS50975">
    <property type="entry name" value="ATP_GRASP"/>
    <property type="match status" value="1"/>
</dbReference>
<evidence type="ECO:0000256" key="2">
    <source>
        <dbReference type="ARBA" id="ARBA00022741"/>
    </source>
</evidence>
<dbReference type="SUPFAM" id="SSF52210">
    <property type="entry name" value="Succinyl-CoA synthetase domains"/>
    <property type="match status" value="2"/>
</dbReference>
<evidence type="ECO:0000259" key="4">
    <source>
        <dbReference type="PROSITE" id="PS50975"/>
    </source>
</evidence>
<evidence type="ECO:0000256" key="3">
    <source>
        <dbReference type="ARBA" id="ARBA00022840"/>
    </source>
</evidence>
<name>X0YKF4_9ZZZZ</name>
<dbReference type="Gene3D" id="3.40.50.261">
    <property type="entry name" value="Succinyl-CoA synthetase domains"/>
    <property type="match status" value="2"/>
</dbReference>
<feature type="domain" description="ATP-grasp" evidence="4">
    <location>
        <begin position="415"/>
        <end position="451"/>
    </location>
</feature>
<accession>X0YKF4</accession>
<dbReference type="Pfam" id="PF13380">
    <property type="entry name" value="CoA_binding_2"/>
    <property type="match status" value="1"/>
</dbReference>
<dbReference type="GO" id="GO:0046872">
    <property type="term" value="F:metal ion binding"/>
    <property type="evidence" value="ECO:0007669"/>
    <property type="project" value="InterPro"/>
</dbReference>
<organism evidence="5">
    <name type="scientific">marine sediment metagenome</name>
    <dbReference type="NCBI Taxonomy" id="412755"/>
    <lineage>
        <taxon>unclassified sequences</taxon>
        <taxon>metagenomes</taxon>
        <taxon>ecological metagenomes</taxon>
    </lineage>
</organism>
<dbReference type="SUPFAM" id="SSF56059">
    <property type="entry name" value="Glutathione synthetase ATP-binding domain-like"/>
    <property type="match status" value="1"/>
</dbReference>
<proteinExistence type="predicted"/>
<dbReference type="FunFam" id="3.30.1490.20:FF:000020">
    <property type="entry name" value="Protein lysine acetyltransferase"/>
    <property type="match status" value="1"/>
</dbReference>
<dbReference type="SUPFAM" id="SSF51735">
    <property type="entry name" value="NAD(P)-binding Rossmann-fold domains"/>
    <property type="match status" value="1"/>
</dbReference>
<dbReference type="InterPro" id="IPR032875">
    <property type="entry name" value="Succ_CoA_lig_flav_dom"/>
</dbReference>
<keyword evidence="2" id="KW-0547">Nucleotide-binding</keyword>
<feature type="non-terminal residue" evidence="5">
    <location>
        <position position="1"/>
    </location>
</feature>
<dbReference type="AlphaFoldDB" id="X0YKF4"/>
<evidence type="ECO:0000313" key="5">
    <source>
        <dbReference type="EMBL" id="GAG56505.1"/>
    </source>
</evidence>
<dbReference type="InterPro" id="IPR013815">
    <property type="entry name" value="ATP_grasp_subdomain_1"/>
</dbReference>
<dbReference type="InterPro" id="IPR011761">
    <property type="entry name" value="ATP-grasp"/>
</dbReference>
<keyword evidence="3" id="KW-0067">ATP-binding</keyword>
<reference evidence="5" key="1">
    <citation type="journal article" date="2014" name="Front. Microbiol.">
        <title>High frequency of phylogenetically diverse reductive dehalogenase-homologous genes in deep subseafloor sedimentary metagenomes.</title>
        <authorList>
            <person name="Kawai M."/>
            <person name="Futagami T."/>
            <person name="Toyoda A."/>
            <person name="Takaki Y."/>
            <person name="Nishi S."/>
            <person name="Hori S."/>
            <person name="Arai W."/>
            <person name="Tsubouchi T."/>
            <person name="Morono Y."/>
            <person name="Uchiyama I."/>
            <person name="Ito T."/>
            <person name="Fujiyama A."/>
            <person name="Inagaki F."/>
            <person name="Takami H."/>
        </authorList>
    </citation>
    <scope>NUCLEOTIDE SEQUENCE</scope>
    <source>
        <strain evidence="5">Expedition CK06-06</strain>
    </source>
</reference>
<dbReference type="InterPro" id="IPR036291">
    <property type="entry name" value="NAD(P)-bd_dom_sf"/>
</dbReference>
<gene>
    <name evidence="5" type="ORF">S01H4_03280</name>
</gene>
<dbReference type="Gene3D" id="3.30.470.20">
    <property type="entry name" value="ATP-grasp fold, B domain"/>
    <property type="match status" value="1"/>
</dbReference>
<dbReference type="PANTHER" id="PTHR43334:SF1">
    <property type="entry name" value="3-HYDROXYPROPIONATE--COA LIGASE [ADP-FORMING]"/>
    <property type="match status" value="1"/>
</dbReference>
<dbReference type="InterPro" id="IPR003781">
    <property type="entry name" value="CoA-bd"/>
</dbReference>
<protein>
    <recommendedName>
        <fullName evidence="4">ATP-grasp domain-containing protein</fullName>
    </recommendedName>
</protein>
<dbReference type="InterPro" id="IPR043938">
    <property type="entry name" value="Ligase_CoA_dom"/>
</dbReference>
<dbReference type="GO" id="GO:0043758">
    <property type="term" value="F:acetate-CoA ligase (ADP-forming) activity"/>
    <property type="evidence" value="ECO:0007669"/>
    <property type="project" value="InterPro"/>
</dbReference>
<dbReference type="Pfam" id="PF19045">
    <property type="entry name" value="Ligase_CoA_2"/>
    <property type="match status" value="1"/>
</dbReference>
<dbReference type="InterPro" id="IPR016102">
    <property type="entry name" value="Succinyl-CoA_synth-like"/>
</dbReference>
<dbReference type="GO" id="GO:0005524">
    <property type="term" value="F:ATP binding"/>
    <property type="evidence" value="ECO:0007669"/>
    <property type="project" value="UniProtKB-KW"/>
</dbReference>
<dbReference type="Pfam" id="PF13549">
    <property type="entry name" value="ATP-grasp_5"/>
    <property type="match status" value="1"/>
</dbReference>
<keyword evidence="1" id="KW-0436">Ligase</keyword>
<dbReference type="PANTHER" id="PTHR43334">
    <property type="entry name" value="ACETATE--COA LIGASE [ADP-FORMING]"/>
    <property type="match status" value="1"/>
</dbReference>
<dbReference type="Gene3D" id="3.30.1490.20">
    <property type="entry name" value="ATP-grasp fold, A domain"/>
    <property type="match status" value="1"/>
</dbReference>
<evidence type="ECO:0000256" key="1">
    <source>
        <dbReference type="ARBA" id="ARBA00022598"/>
    </source>
</evidence>
<dbReference type="Gene3D" id="3.40.50.720">
    <property type="entry name" value="NAD(P)-binding Rossmann-like Domain"/>
    <property type="match status" value="1"/>
</dbReference>